<feature type="region of interest" description="Disordered" evidence="1">
    <location>
        <begin position="1"/>
        <end position="34"/>
    </location>
</feature>
<dbReference type="EMBL" id="BSOA01000052">
    <property type="protein sequence ID" value="GLQ90913.1"/>
    <property type="molecule type" value="Genomic_DNA"/>
</dbReference>
<dbReference type="Proteomes" id="UP001156627">
    <property type="component" value="Unassembled WGS sequence"/>
</dbReference>
<proteinExistence type="predicted"/>
<keyword evidence="3" id="KW-1185">Reference proteome</keyword>
<evidence type="ECO:0000256" key="1">
    <source>
        <dbReference type="SAM" id="MobiDB-lite"/>
    </source>
</evidence>
<reference evidence="3" key="1">
    <citation type="journal article" date="2019" name="Int. J. Syst. Evol. Microbiol.">
        <title>The Global Catalogue of Microorganisms (GCM) 10K type strain sequencing project: providing services to taxonomists for standard genome sequencing and annotation.</title>
        <authorList>
            <consortium name="The Broad Institute Genomics Platform"/>
            <consortium name="The Broad Institute Genome Sequencing Center for Infectious Disease"/>
            <person name="Wu L."/>
            <person name="Ma J."/>
        </authorList>
    </citation>
    <scope>NUCLEOTIDE SEQUENCE [LARGE SCALE GENOMIC DNA]</scope>
    <source>
        <strain evidence="3">NBRC 111981</strain>
    </source>
</reference>
<name>A0ABQ5XK75_9GAMM</name>
<organism evidence="2 3">
    <name type="scientific">Dyella flagellata</name>
    <dbReference type="NCBI Taxonomy" id="1867833"/>
    <lineage>
        <taxon>Bacteria</taxon>
        <taxon>Pseudomonadati</taxon>
        <taxon>Pseudomonadota</taxon>
        <taxon>Gammaproteobacteria</taxon>
        <taxon>Lysobacterales</taxon>
        <taxon>Rhodanobacteraceae</taxon>
        <taxon>Dyella</taxon>
    </lineage>
</organism>
<sequence length="209" mass="21403">MRVLDKKETQKVAGGQRKTPTDTGSGGGVTRLPNTNVPGWYWGGTLVPGEVVTHDYHQPGIGGQISGGGGGGGGHPDPDFSNLMCPSKGPDGSIYIPGMAAGLELHGHNNGNGTDTITATLNAQVPNGAVDLQISLLHNQKDNTTVPTLKGSFSMNGFTAAVSATESSVNGSGQWVFGNNNEFVLGLAIKDMGGKDPQGMLTISYKGGL</sequence>
<evidence type="ECO:0000313" key="3">
    <source>
        <dbReference type="Proteomes" id="UP001156627"/>
    </source>
</evidence>
<protein>
    <submittedName>
        <fullName evidence="2">Uncharacterized protein</fullName>
    </submittedName>
</protein>
<evidence type="ECO:0000313" key="2">
    <source>
        <dbReference type="EMBL" id="GLQ90913.1"/>
    </source>
</evidence>
<comment type="caution">
    <text evidence="2">The sequence shown here is derived from an EMBL/GenBank/DDBJ whole genome shotgun (WGS) entry which is preliminary data.</text>
</comment>
<feature type="compositionally biased region" description="Basic and acidic residues" evidence="1">
    <location>
        <begin position="1"/>
        <end position="10"/>
    </location>
</feature>
<accession>A0ABQ5XK75</accession>
<dbReference type="RefSeq" id="WP_284334325.1">
    <property type="nucleotide sequence ID" value="NZ_BSOA01000052.1"/>
</dbReference>
<gene>
    <name evidence="2" type="ORF">GCM10007898_44890</name>
</gene>